<protein>
    <submittedName>
        <fullName evidence="1">Uncharacterized protein</fullName>
    </submittedName>
</protein>
<accession>A0AA92LTZ8</accession>
<evidence type="ECO:0000313" key="1">
    <source>
        <dbReference type="EMBL" id="QRG82635.1"/>
    </source>
</evidence>
<sequence length="424" mass="48538">MPSLSIDPKHHDNLQHLLAPIAKSDSTALLTFIIDKTHAYVIGGLLDALQYITLPIERDWKLKPGQWSLNASSFKEYWALQRPLRAQKQTITIQLNYDQYRTLPQIDTLTERKSRLYIQSIEALDTHLAFFARHHDTFFKPIQESSGHREPTREILNTLDVADTYRPFDAYELEKGKSSIRIERGGNIHSYALPEEFVPNCNLLLNKESVDTLRHLCETTDSDEIQIYTDDECALFSDGQRCFSSSLKSLREYQKKQEVAYHTEFRLVVDIHRFKEEIDSYRAMALVKQANEALLLVSRDRVMLAGLTLETGENAFLNVKDIKHKHDMVHRINLSELAKVRITDITSAKQIKLALLKNASEGVYKLGFYNDVKGEHPYAYVDDVAPAPDKLSLALDAKNKLEAQLEGKVDDETAQIDMVGYDDI</sequence>
<gene>
    <name evidence="1" type="ORF">JOS67_13820</name>
</gene>
<organism evidence="1 2">
    <name type="scientific">Vibrio diabolicus</name>
    <dbReference type="NCBI Taxonomy" id="50719"/>
    <lineage>
        <taxon>Bacteria</taxon>
        <taxon>Pseudomonadati</taxon>
        <taxon>Pseudomonadota</taxon>
        <taxon>Gammaproteobacteria</taxon>
        <taxon>Vibrionales</taxon>
        <taxon>Vibrionaceae</taxon>
        <taxon>Vibrio</taxon>
        <taxon>Vibrio diabolicus subgroup</taxon>
    </lineage>
</organism>
<evidence type="ECO:0000313" key="2">
    <source>
        <dbReference type="Proteomes" id="UP000596337"/>
    </source>
</evidence>
<reference evidence="1 2" key="1">
    <citation type="submission" date="2021-01" db="EMBL/GenBank/DDBJ databases">
        <title>Characterization of a novel blaVMB-2- harboring plasmid in Vibrio diabolicus.</title>
        <authorList>
            <person name="Liu M."/>
        </authorList>
    </citation>
    <scope>NUCLEOTIDE SEQUENCE [LARGE SCALE GENOMIC DNA]</scope>
    <source>
        <strain evidence="1 2">SLV18</strain>
    </source>
</reference>
<dbReference type="Proteomes" id="UP000596337">
    <property type="component" value="Chromosome 1"/>
</dbReference>
<dbReference type="AlphaFoldDB" id="A0AA92LTZ8"/>
<dbReference type="EMBL" id="CP069195">
    <property type="protein sequence ID" value="QRG82635.1"/>
    <property type="molecule type" value="Genomic_DNA"/>
</dbReference>
<dbReference type="RefSeq" id="WP_203346714.1">
    <property type="nucleotide sequence ID" value="NZ_CP069195.1"/>
</dbReference>
<name>A0AA92LTZ8_9VIBR</name>
<proteinExistence type="predicted"/>